<keyword evidence="8" id="KW-1185">Reference proteome</keyword>
<evidence type="ECO:0000256" key="3">
    <source>
        <dbReference type="ARBA" id="ARBA00022692"/>
    </source>
</evidence>
<dbReference type="InterPro" id="IPR005538">
    <property type="entry name" value="LrgA/CidA"/>
</dbReference>
<keyword evidence="2" id="KW-1003">Cell membrane</keyword>
<dbReference type="AlphaFoldDB" id="A0A090RV29"/>
<dbReference type="EMBL" id="BBMR01000003">
    <property type="protein sequence ID" value="GAL19136.1"/>
    <property type="molecule type" value="Genomic_DNA"/>
</dbReference>
<dbReference type="PANTHER" id="PTHR33931">
    <property type="entry name" value="HOLIN-LIKE PROTEIN CIDA-RELATED"/>
    <property type="match status" value="1"/>
</dbReference>
<comment type="subcellular location">
    <subcellularLocation>
        <location evidence="1">Cell membrane</location>
        <topology evidence="1">Multi-pass membrane protein</topology>
    </subcellularLocation>
</comment>
<feature type="transmembrane region" description="Helical" evidence="6">
    <location>
        <begin position="37"/>
        <end position="57"/>
    </location>
</feature>
<keyword evidence="4 6" id="KW-1133">Transmembrane helix</keyword>
<evidence type="ECO:0000313" key="7">
    <source>
        <dbReference type="EMBL" id="GAL19136.1"/>
    </source>
</evidence>
<feature type="transmembrane region" description="Helical" evidence="6">
    <location>
        <begin position="89"/>
        <end position="112"/>
    </location>
</feature>
<evidence type="ECO:0000256" key="2">
    <source>
        <dbReference type="ARBA" id="ARBA00022475"/>
    </source>
</evidence>
<feature type="transmembrane region" description="Helical" evidence="6">
    <location>
        <begin position="64"/>
        <end position="83"/>
    </location>
</feature>
<dbReference type="Proteomes" id="UP000029228">
    <property type="component" value="Unassembled WGS sequence"/>
</dbReference>
<name>A0A090RV29_9VIBR</name>
<dbReference type="PANTHER" id="PTHR33931:SF5">
    <property type="entry name" value="UPF0299 MEMBRANE PROTEIN YOHJ"/>
    <property type="match status" value="1"/>
</dbReference>
<dbReference type="STRING" id="990268.JCM19235_2559"/>
<dbReference type="OrthoDB" id="385012at2"/>
<evidence type="ECO:0000256" key="6">
    <source>
        <dbReference type="SAM" id="Phobius"/>
    </source>
</evidence>
<organism evidence="7 8">
    <name type="scientific">Vibrio maritimus</name>
    <dbReference type="NCBI Taxonomy" id="990268"/>
    <lineage>
        <taxon>Bacteria</taxon>
        <taxon>Pseudomonadati</taxon>
        <taxon>Pseudomonadota</taxon>
        <taxon>Gammaproteobacteria</taxon>
        <taxon>Vibrionales</taxon>
        <taxon>Vibrionaceae</taxon>
        <taxon>Vibrio</taxon>
    </lineage>
</organism>
<evidence type="ECO:0000313" key="8">
    <source>
        <dbReference type="Proteomes" id="UP000029228"/>
    </source>
</evidence>
<sequence>MLKTVLRYLLSFAVIFISLWLGNAIQSLLGVSIPGSVFGMLILFTALATGAMPVSIVQPGAHVFIRYMILLFVPISVGLMNHFEMLVENALPILASAVGGSFIVLIALSVFLDRFLKKGDK</sequence>
<comment type="caution">
    <text evidence="7">The sequence shown here is derived from an EMBL/GenBank/DDBJ whole genome shotgun (WGS) entry which is preliminary data.</text>
</comment>
<keyword evidence="3 6" id="KW-0812">Transmembrane</keyword>
<feature type="transmembrane region" description="Helical" evidence="6">
    <location>
        <begin position="5"/>
        <end position="25"/>
    </location>
</feature>
<reference evidence="7 8" key="1">
    <citation type="submission" date="2014-09" db="EMBL/GenBank/DDBJ databases">
        <title>Vibrio maritimus JCM 19235. (C45) whole genome shotgun sequence.</title>
        <authorList>
            <person name="Sawabe T."/>
            <person name="Meirelles P."/>
            <person name="Nakanishi M."/>
            <person name="Sayaka M."/>
            <person name="Hattori M."/>
            <person name="Ohkuma M."/>
        </authorList>
    </citation>
    <scope>NUCLEOTIDE SEQUENCE [LARGE SCALE GENOMIC DNA]</scope>
    <source>
        <strain evidence="8">JCM19235</strain>
    </source>
</reference>
<dbReference type="GO" id="GO:0005886">
    <property type="term" value="C:plasma membrane"/>
    <property type="evidence" value="ECO:0007669"/>
    <property type="project" value="UniProtKB-SubCell"/>
</dbReference>
<gene>
    <name evidence="7" type="ORF">JCM19235_2559</name>
</gene>
<accession>A0A090RV29</accession>
<evidence type="ECO:0000256" key="5">
    <source>
        <dbReference type="ARBA" id="ARBA00023136"/>
    </source>
</evidence>
<reference evidence="7 8" key="2">
    <citation type="submission" date="2014-09" db="EMBL/GenBank/DDBJ databases">
        <authorList>
            <consortium name="NBRP consortium"/>
            <person name="Sawabe T."/>
            <person name="Meirelles P."/>
            <person name="Nakanishi M."/>
            <person name="Sayaka M."/>
            <person name="Hattori M."/>
            <person name="Ohkuma M."/>
        </authorList>
    </citation>
    <scope>NUCLEOTIDE SEQUENCE [LARGE SCALE GENOMIC DNA]</scope>
    <source>
        <strain evidence="8">JCM19235</strain>
    </source>
</reference>
<proteinExistence type="predicted"/>
<protein>
    <submittedName>
        <fullName evidence="7">Antiholin-like protein LrgA</fullName>
    </submittedName>
</protein>
<dbReference type="Pfam" id="PF03788">
    <property type="entry name" value="LrgA"/>
    <property type="match status" value="1"/>
</dbReference>
<keyword evidence="5 6" id="KW-0472">Membrane</keyword>
<evidence type="ECO:0000256" key="1">
    <source>
        <dbReference type="ARBA" id="ARBA00004651"/>
    </source>
</evidence>
<evidence type="ECO:0000256" key="4">
    <source>
        <dbReference type="ARBA" id="ARBA00022989"/>
    </source>
</evidence>